<dbReference type="InterPro" id="IPR002781">
    <property type="entry name" value="TM_pro_TauE-like"/>
</dbReference>
<evidence type="ECO:0000256" key="1">
    <source>
        <dbReference type="ARBA" id="ARBA00004651"/>
    </source>
</evidence>
<keyword evidence="7 8" id="KW-0472">Membrane</keyword>
<comment type="similarity">
    <text evidence="2 8">Belongs to the 4-toluene sulfonate uptake permease (TSUP) (TC 2.A.102) family.</text>
</comment>
<dbReference type="PANTHER" id="PTHR30269:SF38">
    <property type="entry name" value="SULFITE EXPORTER TAUE_SAFE"/>
    <property type="match status" value="1"/>
</dbReference>
<feature type="transmembrane region" description="Helical" evidence="8">
    <location>
        <begin position="45"/>
        <end position="63"/>
    </location>
</feature>
<dbReference type="InterPro" id="IPR052017">
    <property type="entry name" value="TSUP"/>
</dbReference>
<dbReference type="PANTHER" id="PTHR30269">
    <property type="entry name" value="TRANSMEMBRANE PROTEIN YFCA"/>
    <property type="match status" value="1"/>
</dbReference>
<evidence type="ECO:0000313" key="9">
    <source>
        <dbReference type="EMBL" id="OGC92218.1"/>
    </source>
</evidence>
<feature type="non-terminal residue" evidence="9">
    <location>
        <position position="1"/>
    </location>
</feature>
<dbReference type="Pfam" id="PF01925">
    <property type="entry name" value="TauE"/>
    <property type="match status" value="1"/>
</dbReference>
<reference evidence="9 10" key="1">
    <citation type="journal article" date="2016" name="Nat. Commun.">
        <title>Thousands of microbial genomes shed light on interconnected biogeochemical processes in an aquifer system.</title>
        <authorList>
            <person name="Anantharaman K."/>
            <person name="Brown C.T."/>
            <person name="Hug L.A."/>
            <person name="Sharon I."/>
            <person name="Castelle C.J."/>
            <person name="Probst A.J."/>
            <person name="Thomas B.C."/>
            <person name="Singh A."/>
            <person name="Wilkins M.J."/>
            <person name="Karaoz U."/>
            <person name="Brodie E.L."/>
            <person name="Williams K.H."/>
            <person name="Hubbard S.S."/>
            <person name="Banfield J.F."/>
        </authorList>
    </citation>
    <scope>NUCLEOTIDE SEQUENCE [LARGE SCALE GENOMIC DNA]</scope>
</reference>
<organism evidence="9 10">
    <name type="scientific">Candidatus Amesbacteria bacterium RIFCSPHIGHO2_01_FULL_48_32b</name>
    <dbReference type="NCBI Taxonomy" id="1797253"/>
    <lineage>
        <taxon>Bacteria</taxon>
        <taxon>Candidatus Amesiibacteriota</taxon>
    </lineage>
</organism>
<evidence type="ECO:0000256" key="6">
    <source>
        <dbReference type="ARBA" id="ARBA00022989"/>
    </source>
</evidence>
<comment type="caution">
    <text evidence="9">The sequence shown here is derived from an EMBL/GenBank/DDBJ whole genome shotgun (WGS) entry which is preliminary data.</text>
</comment>
<evidence type="ECO:0000256" key="4">
    <source>
        <dbReference type="ARBA" id="ARBA00022475"/>
    </source>
</evidence>
<keyword evidence="3" id="KW-0813">Transport</keyword>
<evidence type="ECO:0000313" key="10">
    <source>
        <dbReference type="Proteomes" id="UP000178176"/>
    </source>
</evidence>
<evidence type="ECO:0000256" key="8">
    <source>
        <dbReference type="RuleBase" id="RU363041"/>
    </source>
</evidence>
<evidence type="ECO:0000256" key="3">
    <source>
        <dbReference type="ARBA" id="ARBA00022448"/>
    </source>
</evidence>
<keyword evidence="4 8" id="KW-1003">Cell membrane</keyword>
<sequence length="187" mass="20217">LFGNFVRLGLFHTGLDRRLLVRFGLPSLIFSILGALLVAHISPALLTRLLGIILILYSSLSLYRDSWHLPASATATFIGGSLSGFLAGLVGTGGAIRGAFLSPLRLSKDRYLATAAAIAIIVDLARTGVYLRQGFFATGFYSQIPLLLILSFVGTLVGRLLVNRLSLAHFRRFIFLGLLLSGIKFVL</sequence>
<name>A0A1F4YED9_9BACT</name>
<dbReference type="GO" id="GO:0005886">
    <property type="term" value="C:plasma membrane"/>
    <property type="evidence" value="ECO:0007669"/>
    <property type="project" value="UniProtKB-SubCell"/>
</dbReference>
<proteinExistence type="inferred from homology"/>
<evidence type="ECO:0000256" key="7">
    <source>
        <dbReference type="ARBA" id="ARBA00023136"/>
    </source>
</evidence>
<feature type="transmembrane region" description="Helical" evidence="8">
    <location>
        <begin position="143"/>
        <end position="162"/>
    </location>
</feature>
<keyword evidence="5 8" id="KW-0812">Transmembrane</keyword>
<comment type="subcellular location">
    <subcellularLocation>
        <location evidence="1 8">Cell membrane</location>
        <topology evidence="1 8">Multi-pass membrane protein</topology>
    </subcellularLocation>
</comment>
<dbReference type="EMBL" id="MEXH01000020">
    <property type="protein sequence ID" value="OGC92218.1"/>
    <property type="molecule type" value="Genomic_DNA"/>
</dbReference>
<evidence type="ECO:0000256" key="2">
    <source>
        <dbReference type="ARBA" id="ARBA00009142"/>
    </source>
</evidence>
<protein>
    <recommendedName>
        <fullName evidence="8">Probable membrane transporter protein</fullName>
    </recommendedName>
</protein>
<gene>
    <name evidence="9" type="ORF">A2876_04300</name>
</gene>
<evidence type="ECO:0000256" key="5">
    <source>
        <dbReference type="ARBA" id="ARBA00022692"/>
    </source>
</evidence>
<feature type="transmembrane region" description="Helical" evidence="8">
    <location>
        <begin position="111"/>
        <end position="131"/>
    </location>
</feature>
<dbReference type="Proteomes" id="UP000178176">
    <property type="component" value="Unassembled WGS sequence"/>
</dbReference>
<feature type="transmembrane region" description="Helical" evidence="8">
    <location>
        <begin position="20"/>
        <end position="38"/>
    </location>
</feature>
<feature type="transmembrane region" description="Helical" evidence="8">
    <location>
        <begin position="69"/>
        <end position="90"/>
    </location>
</feature>
<keyword evidence="6 8" id="KW-1133">Transmembrane helix</keyword>
<accession>A0A1F4YED9</accession>
<dbReference type="AlphaFoldDB" id="A0A1F4YED9"/>